<keyword evidence="5" id="KW-0106">Calcium</keyword>
<keyword evidence="3" id="KW-0865">Zymogen</keyword>
<dbReference type="InterPro" id="IPR029055">
    <property type="entry name" value="Ntn_hydrolases_N"/>
</dbReference>
<dbReference type="InterPro" id="IPR014395">
    <property type="entry name" value="Pen/GL7ACA/AHL_acylase"/>
</dbReference>
<feature type="compositionally biased region" description="Low complexity" evidence="6">
    <location>
        <begin position="66"/>
        <end position="97"/>
    </location>
</feature>
<evidence type="ECO:0008006" key="9">
    <source>
        <dbReference type="Google" id="ProtNLM"/>
    </source>
</evidence>
<evidence type="ECO:0000256" key="5">
    <source>
        <dbReference type="PIRSR" id="PIRSR001227-2"/>
    </source>
</evidence>
<dbReference type="InterPro" id="IPR043147">
    <property type="entry name" value="Penicillin_amidase_A-knob"/>
</dbReference>
<keyword evidence="8" id="KW-1185">Reference proteome</keyword>
<dbReference type="PIRSF" id="PIRSF001227">
    <property type="entry name" value="Pen_acylase"/>
    <property type="match status" value="1"/>
</dbReference>
<evidence type="ECO:0000256" key="1">
    <source>
        <dbReference type="ARBA" id="ARBA00006586"/>
    </source>
</evidence>
<feature type="compositionally biased region" description="Low complexity" evidence="6">
    <location>
        <begin position="1"/>
        <end position="10"/>
    </location>
</feature>
<dbReference type="OrthoDB" id="9759796at2"/>
<dbReference type="Gene3D" id="2.30.120.10">
    <property type="match status" value="1"/>
</dbReference>
<dbReference type="Gene3D" id="3.60.20.10">
    <property type="entry name" value="Glutamine Phosphoribosylpyrophosphate, subunit 1, domain 1"/>
    <property type="match status" value="1"/>
</dbReference>
<dbReference type="AlphaFoldDB" id="A0A4R5BEM6"/>
<evidence type="ECO:0000256" key="2">
    <source>
        <dbReference type="ARBA" id="ARBA00022801"/>
    </source>
</evidence>
<name>A0A4R5BEM6_9ACTN</name>
<evidence type="ECO:0000313" key="8">
    <source>
        <dbReference type="Proteomes" id="UP000295578"/>
    </source>
</evidence>
<dbReference type="GO" id="GO:0016811">
    <property type="term" value="F:hydrolase activity, acting on carbon-nitrogen (but not peptide) bonds, in linear amides"/>
    <property type="evidence" value="ECO:0007669"/>
    <property type="project" value="InterPro"/>
</dbReference>
<dbReference type="SUPFAM" id="SSF56235">
    <property type="entry name" value="N-terminal nucleophile aminohydrolases (Ntn hydrolases)"/>
    <property type="match status" value="1"/>
</dbReference>
<evidence type="ECO:0000256" key="6">
    <source>
        <dbReference type="SAM" id="MobiDB-lite"/>
    </source>
</evidence>
<dbReference type="InterPro" id="IPR002692">
    <property type="entry name" value="S45"/>
</dbReference>
<feature type="active site" description="Nucleophile" evidence="4">
    <location>
        <position position="359"/>
    </location>
</feature>
<dbReference type="CDD" id="cd03747">
    <property type="entry name" value="Ntn_PGA_like"/>
    <property type="match status" value="1"/>
</dbReference>
<dbReference type="Gene3D" id="1.10.439.10">
    <property type="entry name" value="Penicillin Amidohydrolase, domain 1"/>
    <property type="match status" value="1"/>
</dbReference>
<dbReference type="Gene3D" id="1.10.1400.10">
    <property type="match status" value="1"/>
</dbReference>
<evidence type="ECO:0000256" key="3">
    <source>
        <dbReference type="ARBA" id="ARBA00023145"/>
    </source>
</evidence>
<dbReference type="GO" id="GO:0046872">
    <property type="term" value="F:metal ion binding"/>
    <property type="evidence" value="ECO:0007669"/>
    <property type="project" value="UniProtKB-KW"/>
</dbReference>
<feature type="region of interest" description="Disordered" evidence="6">
    <location>
        <begin position="1"/>
        <end position="148"/>
    </location>
</feature>
<dbReference type="PANTHER" id="PTHR34218:SF4">
    <property type="entry name" value="ACYL-HOMOSERINE LACTONE ACYLASE QUIP"/>
    <property type="match status" value="1"/>
</dbReference>
<dbReference type="Pfam" id="PF01804">
    <property type="entry name" value="Penicil_amidase"/>
    <property type="match status" value="1"/>
</dbReference>
<comment type="caution">
    <text evidence="7">The sequence shown here is derived from an EMBL/GenBank/DDBJ whole genome shotgun (WGS) entry which is preliminary data.</text>
</comment>
<feature type="binding site" evidence="5">
    <location>
        <position position="432"/>
    </location>
    <ligand>
        <name>Ca(2+)</name>
        <dbReference type="ChEBI" id="CHEBI:29108"/>
    </ligand>
</feature>
<organism evidence="7 8">
    <name type="scientific">Actinomadura darangshiensis</name>
    <dbReference type="NCBI Taxonomy" id="705336"/>
    <lineage>
        <taxon>Bacteria</taxon>
        <taxon>Bacillati</taxon>
        <taxon>Actinomycetota</taxon>
        <taxon>Actinomycetes</taxon>
        <taxon>Streptosporangiales</taxon>
        <taxon>Thermomonosporaceae</taxon>
        <taxon>Actinomadura</taxon>
    </lineage>
</organism>
<keyword evidence="2" id="KW-0378">Hydrolase</keyword>
<sequence>MRRAGVRAGRLGAGAGGEPAAAPPGRARPDVPVHQPRPRAGAAPGAPGRGDVPGQDRRGGRHRGAVRGPAASLHAAAAGRRAPSPGAGEPSPAAAARRGGRGAGGAHRLRVRPALPAGDRPVPDRGPEAAPAARGTVRGLPLRRDGRGGPRVITRDAYGIPSVVAPTEDEAWFELGRACAEDRLMQMEYDRRRASGRWAEVVGPSALPADRLARRLRLTDAAERDVAAMDDRTRRTFDRYAAGVNAHVAEHGLPDEFEHAGTSWQGWTPVDSVLAFKIRHVLMGVWQYKIARAVLRATAGAAAAAKLDPRPLPGMRVTVPPLDRIPDGDPRARLLEAARADVEAAAEHLGFLAEAEGGSNAWVLGPDRTATGKPLLVNDSHRALDAPNAYWQARLRCPEFTVAGGTFPGLPGFPHFGHNGQVGWAITNAAGDAQDLFVERFRGGSGGGEVRTPDGWAPVDVREERIVVRGAEDHLEPCHLTPNGPVVHGDPATGMALSLRWTATDRPCEQFGVLRRMLLASSVGDLLDAQDGWIDPLNNIVAADTSGHIGYLLRGTLPERASLAATQVPVPGWRREHQWTGLVPFSAMPRGEDPPEGLFVTANNTVTAADRPFVSHALNDCYRVERIHELAAEAGPATAADMRAWQGDTVSVAARRWGRLLDERGPFEGDAEEARLLLATGKGDLGPGGTVGLVHAGFRREVARRLLDREFGSGTRAWLMASGLPGTPVVLRRWFASLTWPRDGEWPARRLPDELLAEALAAAWRQAGEAGWKPWGEVHRTAARHPLHPVAGTELDPPSAGIGGDNETIQNGAYGWTPGTPFGITNLSVYRQVLDFADLAGSGWVVPGGASGRPASAHYADQLSAWQRHALVPMHPEGDPCR</sequence>
<protein>
    <recommendedName>
        <fullName evidence="9">Penicillin acylase family protein</fullName>
    </recommendedName>
</protein>
<dbReference type="GO" id="GO:0017000">
    <property type="term" value="P:antibiotic biosynthetic process"/>
    <property type="evidence" value="ECO:0007669"/>
    <property type="project" value="InterPro"/>
</dbReference>
<dbReference type="Proteomes" id="UP000295578">
    <property type="component" value="Unassembled WGS sequence"/>
</dbReference>
<dbReference type="EMBL" id="SMKY01000050">
    <property type="protein sequence ID" value="TDD83789.1"/>
    <property type="molecule type" value="Genomic_DNA"/>
</dbReference>
<feature type="binding site" evidence="5">
    <location>
        <position position="435"/>
    </location>
    <ligand>
        <name>Ca(2+)</name>
        <dbReference type="ChEBI" id="CHEBI:29108"/>
    </ligand>
</feature>
<evidence type="ECO:0000313" key="7">
    <source>
        <dbReference type="EMBL" id="TDD83789.1"/>
    </source>
</evidence>
<keyword evidence="5" id="KW-0479">Metal-binding</keyword>
<dbReference type="PANTHER" id="PTHR34218">
    <property type="entry name" value="PEPTIDASE S45 PENICILLIN AMIDASE"/>
    <property type="match status" value="1"/>
</dbReference>
<proteinExistence type="inferred from homology"/>
<dbReference type="InterPro" id="IPR043146">
    <property type="entry name" value="Penicillin_amidase_N_B-knob"/>
</dbReference>
<feature type="compositionally biased region" description="Low complexity" evidence="6">
    <location>
        <begin position="38"/>
        <end position="50"/>
    </location>
</feature>
<comment type="similarity">
    <text evidence="1">Belongs to the peptidase S45 family.</text>
</comment>
<gene>
    <name evidence="7" type="ORF">E1293_13935</name>
</gene>
<accession>A0A4R5BEM6</accession>
<reference evidence="7 8" key="1">
    <citation type="submission" date="2019-03" db="EMBL/GenBank/DDBJ databases">
        <title>Draft genome sequences of novel Actinobacteria.</title>
        <authorList>
            <person name="Sahin N."/>
            <person name="Ay H."/>
            <person name="Saygin H."/>
        </authorList>
    </citation>
    <scope>NUCLEOTIDE SEQUENCE [LARGE SCALE GENOMIC DNA]</scope>
    <source>
        <strain evidence="7 8">DSM 45941</strain>
    </source>
</reference>
<evidence type="ECO:0000256" key="4">
    <source>
        <dbReference type="PIRSR" id="PIRSR001227-1"/>
    </source>
</evidence>
<dbReference type="InterPro" id="IPR023343">
    <property type="entry name" value="Penicillin_amidase_dom1"/>
</dbReference>
<comment type="cofactor">
    <cofactor evidence="5">
        <name>Ca(2+)</name>
        <dbReference type="ChEBI" id="CHEBI:29108"/>
    </cofactor>
    <text evidence="5">Binds 1 Ca(2+) ion per dimer.</text>
</comment>